<dbReference type="RefSeq" id="WP_131728740.1">
    <property type="nucleotide sequence ID" value="NZ_CP054571.1"/>
</dbReference>
<organism evidence="1 2">
    <name type="scientific">Alcaligenes xylosoxydans xylosoxydans</name>
    <name type="common">Achromobacter xylosoxidans</name>
    <dbReference type="NCBI Taxonomy" id="85698"/>
    <lineage>
        <taxon>Bacteria</taxon>
        <taxon>Pseudomonadati</taxon>
        <taxon>Pseudomonadota</taxon>
        <taxon>Betaproteobacteria</taxon>
        <taxon>Burkholderiales</taxon>
        <taxon>Alcaligenaceae</taxon>
        <taxon>Achromobacter</taxon>
    </lineage>
</organism>
<dbReference type="EMBL" id="JAPZVI010000002">
    <property type="protein sequence ID" value="MCZ8400607.1"/>
    <property type="molecule type" value="Genomic_DNA"/>
</dbReference>
<accession>A0A9X3R2S0</accession>
<evidence type="ECO:0000313" key="2">
    <source>
        <dbReference type="Proteomes" id="UP001141992"/>
    </source>
</evidence>
<gene>
    <name evidence="1" type="ORF">O9570_04090</name>
</gene>
<evidence type="ECO:0000313" key="1">
    <source>
        <dbReference type="EMBL" id="MCZ8400607.1"/>
    </source>
</evidence>
<dbReference type="AlphaFoldDB" id="A0A9X3R2S0"/>
<reference evidence="1" key="1">
    <citation type="submission" date="2022-12" db="EMBL/GenBank/DDBJ databases">
        <authorList>
            <person name="Voronina O.L."/>
            <person name="Kunda M.S."/>
            <person name="Ryzhova N."/>
            <person name="Aksenova E.I."/>
        </authorList>
    </citation>
    <scope>NUCLEOTIDE SEQUENCE</scope>
    <source>
        <strain evidence="1">SCCH136:Ach223948</strain>
    </source>
</reference>
<dbReference type="Proteomes" id="UP001141992">
    <property type="component" value="Unassembled WGS sequence"/>
</dbReference>
<sequence length="124" mass="13970">MIYSVLVEAVGLEIEEEVLISVCGHRLLCFASYLPDRLEVGKVYQAELLPMIFDDYVVREINNADPAIVRQEDGYSYTIVGQLRAGCLHVGGLLFCDNILLSDYGFMEGKMVSWKVDRLDVSFV</sequence>
<comment type="caution">
    <text evidence="1">The sequence shown here is derived from an EMBL/GenBank/DDBJ whole genome shotgun (WGS) entry which is preliminary data.</text>
</comment>
<protein>
    <submittedName>
        <fullName evidence="1">Uncharacterized protein</fullName>
    </submittedName>
</protein>
<name>A0A9X3R2S0_ALCXX</name>
<proteinExistence type="predicted"/>